<evidence type="ECO:0000256" key="8">
    <source>
        <dbReference type="SAM" id="MobiDB-lite"/>
    </source>
</evidence>
<evidence type="ECO:0000256" key="7">
    <source>
        <dbReference type="RuleBase" id="RU367031"/>
    </source>
</evidence>
<feature type="compositionally biased region" description="Low complexity" evidence="8">
    <location>
        <begin position="396"/>
        <end position="412"/>
    </location>
</feature>
<evidence type="ECO:0000256" key="3">
    <source>
        <dbReference type="ARBA" id="ARBA00023015"/>
    </source>
</evidence>
<evidence type="ECO:0000256" key="4">
    <source>
        <dbReference type="ARBA" id="ARBA00023125"/>
    </source>
</evidence>
<evidence type="ECO:0000256" key="1">
    <source>
        <dbReference type="ARBA" id="ARBA00003687"/>
    </source>
</evidence>
<sequence length="444" mass="46336">MDSREIHHHQQQQQQQQQHLQQQQQPPPGMLMSNHNSYNRNPNAAAAAALMGHTSTSQAMHQRIPFGAIPSHQPHPPQQHHPQHQHHYHHPQPHQQMDQKTLEVLGFDGSPSSVAAAQQHSMRFGIEQQQQVKKKRGRPRKYAADGGGGGNNIALGLAPTSPLPSASNSYGGGNEGGAGGGGDSGGANANSSDPPAKRNRGRPPGSGKKQLDALGGTGGVGFTPHVIEVKTGEDIAMKVMAFTNQGPRAICILSATGAVSNVMLRQSTSPSGIVKFEGRYEIISLSGSFLNSESNGTVTKSGNLSVSLAGQDGRIVGGTVAGMLVAGSQVQVIVGSFVPDGKKQKQSAGRAQNTPEPASAPANMLSFGGGGGGGGLGSPGSQGQQHSSESSEENESNSPLHRGSNNNNNNNNSHGLFGNSTPQSLQQMPMPMYPLWPGPGQNHQ</sequence>
<evidence type="ECO:0000256" key="5">
    <source>
        <dbReference type="ARBA" id="ARBA00023163"/>
    </source>
</evidence>
<dbReference type="InterPro" id="IPR039605">
    <property type="entry name" value="AHL"/>
</dbReference>
<dbReference type="Proteomes" id="UP000694864">
    <property type="component" value="Chromosome 11"/>
</dbReference>
<protein>
    <recommendedName>
        <fullName evidence="7">AT-hook motif nuclear-localized protein</fullName>
    </recommendedName>
</protein>
<reference evidence="11" key="2">
    <citation type="submission" date="2025-08" db="UniProtKB">
        <authorList>
            <consortium name="RefSeq"/>
        </authorList>
    </citation>
    <scope>IDENTIFICATION</scope>
    <source>
        <tissue evidence="11">Leaf</tissue>
    </source>
</reference>
<feature type="domain" description="PPC" evidence="9">
    <location>
        <begin position="218"/>
        <end position="358"/>
    </location>
</feature>
<feature type="compositionally biased region" description="Gly residues" evidence="8">
    <location>
        <begin position="170"/>
        <end position="185"/>
    </location>
</feature>
<feature type="compositionally biased region" description="Polar residues" evidence="8">
    <location>
        <begin position="418"/>
        <end position="427"/>
    </location>
</feature>
<feature type="compositionally biased region" description="Polar residues" evidence="8">
    <location>
        <begin position="346"/>
        <end position="356"/>
    </location>
</feature>
<feature type="region of interest" description="Disordered" evidence="8">
    <location>
        <begin position="341"/>
        <end position="444"/>
    </location>
</feature>
<keyword evidence="3 7" id="KW-0805">Transcription regulation</keyword>
<keyword evidence="6 7" id="KW-0539">Nucleus</keyword>
<comment type="domain">
    <text evidence="7">The PPC domain mediates interactions between AHL proteins.</text>
</comment>
<comment type="function">
    <text evidence="1 7">Transcription factor that specifically binds AT-rich DNA sequences related to the nuclear matrix attachment regions (MARs).</text>
</comment>
<evidence type="ECO:0000256" key="6">
    <source>
        <dbReference type="ARBA" id="ARBA00023242"/>
    </source>
</evidence>
<dbReference type="PROSITE" id="PS51742">
    <property type="entry name" value="PPC"/>
    <property type="match status" value="1"/>
</dbReference>
<name>A0ABM0UEC9_CAMSA</name>
<keyword evidence="4 7" id="KW-0238">DNA-binding</keyword>
<dbReference type="RefSeq" id="XP_010439921.1">
    <property type="nucleotide sequence ID" value="XM_010441619.2"/>
</dbReference>
<feature type="region of interest" description="Disordered" evidence="8">
    <location>
        <begin position="1"/>
        <end position="40"/>
    </location>
</feature>
<feature type="compositionally biased region" description="Gly residues" evidence="8">
    <location>
        <begin position="367"/>
        <end position="380"/>
    </location>
</feature>
<feature type="compositionally biased region" description="Basic residues" evidence="8">
    <location>
        <begin position="132"/>
        <end position="141"/>
    </location>
</feature>
<comment type="subcellular location">
    <subcellularLocation>
        <location evidence="2 7">Nucleus</location>
    </subcellularLocation>
</comment>
<feature type="region of interest" description="Disordered" evidence="8">
    <location>
        <begin position="126"/>
        <end position="217"/>
    </location>
</feature>
<feature type="compositionally biased region" description="Basic residues" evidence="8">
    <location>
        <begin position="81"/>
        <end position="92"/>
    </location>
</feature>
<dbReference type="Gene3D" id="3.30.1330.80">
    <property type="entry name" value="Hypothetical protein, similar to alpha- acetolactate decarboxylase, domain 2"/>
    <property type="match status" value="1"/>
</dbReference>
<dbReference type="InterPro" id="IPR017956">
    <property type="entry name" value="AT_hook_DNA-bd_motif"/>
</dbReference>
<dbReference type="CDD" id="cd11378">
    <property type="entry name" value="DUF296"/>
    <property type="match status" value="1"/>
</dbReference>
<dbReference type="PANTHER" id="PTHR31500">
    <property type="entry name" value="AT-HOOK MOTIF NUCLEAR-LOCALIZED PROTEIN 9"/>
    <property type="match status" value="1"/>
</dbReference>
<evidence type="ECO:0000313" key="10">
    <source>
        <dbReference type="Proteomes" id="UP000694864"/>
    </source>
</evidence>
<accession>A0ABM0UEC9</accession>
<dbReference type="InterPro" id="IPR005175">
    <property type="entry name" value="PPC_dom"/>
</dbReference>
<evidence type="ECO:0000313" key="11">
    <source>
        <dbReference type="RefSeq" id="XP_010439921.1"/>
    </source>
</evidence>
<evidence type="ECO:0000256" key="2">
    <source>
        <dbReference type="ARBA" id="ARBA00004123"/>
    </source>
</evidence>
<feature type="compositionally biased region" description="Basic residues" evidence="8">
    <location>
        <begin position="1"/>
        <end position="10"/>
    </location>
</feature>
<dbReference type="SMART" id="SM00384">
    <property type="entry name" value="AT_hook"/>
    <property type="match status" value="2"/>
</dbReference>
<reference evidence="10" key="1">
    <citation type="journal article" date="2014" name="Nat. Commun.">
        <title>The emerging biofuel crop Camelina sativa retains a highly undifferentiated hexaploid genome structure.</title>
        <authorList>
            <person name="Kagale S."/>
            <person name="Koh C."/>
            <person name="Nixon J."/>
            <person name="Bollina V."/>
            <person name="Clarke W.E."/>
            <person name="Tuteja R."/>
            <person name="Spillane C."/>
            <person name="Robinson S.J."/>
            <person name="Links M.G."/>
            <person name="Clarke C."/>
            <person name="Higgins E.E."/>
            <person name="Huebert T."/>
            <person name="Sharpe A.G."/>
            <person name="Parkin I.A."/>
        </authorList>
    </citation>
    <scope>NUCLEOTIDE SEQUENCE [LARGE SCALE GENOMIC DNA]</scope>
    <source>
        <strain evidence="10">cv. DH55</strain>
    </source>
</reference>
<keyword evidence="5 7" id="KW-0804">Transcription</keyword>
<keyword evidence="10" id="KW-1185">Reference proteome</keyword>
<dbReference type="Pfam" id="PF03479">
    <property type="entry name" value="PCC"/>
    <property type="match status" value="1"/>
</dbReference>
<feature type="region of interest" description="Disordered" evidence="8">
    <location>
        <begin position="67"/>
        <end position="96"/>
    </location>
</feature>
<gene>
    <name evidence="11" type="primary">LOC104723285</name>
</gene>
<feature type="compositionally biased region" description="Low complexity" evidence="8">
    <location>
        <begin position="11"/>
        <end position="24"/>
    </location>
</feature>
<dbReference type="PANTHER" id="PTHR31500:SF63">
    <property type="entry name" value="AT-HOOK MOTIF NUCLEAR-LOCALIZED PROTEIN 13"/>
    <property type="match status" value="1"/>
</dbReference>
<dbReference type="GeneID" id="104723285"/>
<evidence type="ECO:0000259" key="9">
    <source>
        <dbReference type="PROSITE" id="PS51742"/>
    </source>
</evidence>
<dbReference type="SUPFAM" id="SSF117856">
    <property type="entry name" value="AF0104/ALDC/Ptd012-like"/>
    <property type="match status" value="1"/>
</dbReference>
<organism evidence="10 11">
    <name type="scientific">Camelina sativa</name>
    <name type="common">False flax</name>
    <name type="synonym">Myagrum sativum</name>
    <dbReference type="NCBI Taxonomy" id="90675"/>
    <lineage>
        <taxon>Eukaryota</taxon>
        <taxon>Viridiplantae</taxon>
        <taxon>Streptophyta</taxon>
        <taxon>Embryophyta</taxon>
        <taxon>Tracheophyta</taxon>
        <taxon>Spermatophyta</taxon>
        <taxon>Magnoliopsida</taxon>
        <taxon>eudicotyledons</taxon>
        <taxon>Gunneridae</taxon>
        <taxon>Pentapetalae</taxon>
        <taxon>rosids</taxon>
        <taxon>malvids</taxon>
        <taxon>Brassicales</taxon>
        <taxon>Brassicaceae</taxon>
        <taxon>Camelineae</taxon>
        <taxon>Camelina</taxon>
    </lineage>
</organism>
<proteinExistence type="predicted"/>